<evidence type="ECO:0000313" key="2">
    <source>
        <dbReference type="Proteomes" id="UP000178726"/>
    </source>
</evidence>
<dbReference type="AlphaFoldDB" id="A0A1F6N9N6"/>
<comment type="caution">
    <text evidence="1">The sequence shown here is derived from an EMBL/GenBank/DDBJ whole genome shotgun (WGS) entry which is preliminary data.</text>
</comment>
<proteinExistence type="predicted"/>
<gene>
    <name evidence="1" type="ORF">A3I29_01270</name>
</gene>
<reference evidence="1 2" key="1">
    <citation type="journal article" date="2016" name="Nat. Commun.">
        <title>Thousands of microbial genomes shed light on interconnected biogeochemical processes in an aquifer system.</title>
        <authorList>
            <person name="Anantharaman K."/>
            <person name="Brown C.T."/>
            <person name="Hug L.A."/>
            <person name="Sharon I."/>
            <person name="Castelle C.J."/>
            <person name="Probst A.J."/>
            <person name="Thomas B.C."/>
            <person name="Singh A."/>
            <person name="Wilkins M.J."/>
            <person name="Karaoz U."/>
            <person name="Brodie E.L."/>
            <person name="Williams K.H."/>
            <person name="Hubbard S.S."/>
            <person name="Banfield J.F."/>
        </authorList>
    </citation>
    <scope>NUCLEOTIDE SEQUENCE [LARGE SCALE GENOMIC DNA]</scope>
</reference>
<organism evidence="1 2">
    <name type="scientific">Candidatus Magasanikbacteria bacterium RIFCSPLOWO2_02_FULL_44_11</name>
    <dbReference type="NCBI Taxonomy" id="1798689"/>
    <lineage>
        <taxon>Bacteria</taxon>
        <taxon>Candidatus Magasanikiibacteriota</taxon>
    </lineage>
</organism>
<evidence type="ECO:0000313" key="1">
    <source>
        <dbReference type="EMBL" id="OGH80645.1"/>
    </source>
</evidence>
<dbReference type="EMBL" id="MFQK01000037">
    <property type="protein sequence ID" value="OGH80645.1"/>
    <property type="molecule type" value="Genomic_DNA"/>
</dbReference>
<accession>A0A1F6N9N6</accession>
<dbReference type="Proteomes" id="UP000178726">
    <property type="component" value="Unassembled WGS sequence"/>
</dbReference>
<name>A0A1F6N9N6_9BACT</name>
<sequence length="125" mass="14545">MRTKKNISYNTTYESDAKPCSLVLPNDPAHLKSLREKLDEYKIKRENSPYLAPAFIKFFRNDYKIAILERLLERGTLEPDHLAHELRRAGDFDQEKFDQAVGIIRKHCETKFEPTYASPNLVFAG</sequence>
<protein>
    <submittedName>
        <fullName evidence="1">Uncharacterized protein</fullName>
    </submittedName>
</protein>